<keyword evidence="2" id="KW-1185">Reference proteome</keyword>
<name>A0ABQ2K076_9ACTN</name>
<sequence length="127" mass="12612">MASVATADERGDGIHIGSVRGAFAIGNYNTVTHHEGGSTPAMDPAQEELLRAVRALRDDLARAVQSPQVTALSGELAETETEIADTGAAGPGRVARLRTALADAGGVVGLLASGAAVVQAVAALVGG</sequence>
<proteinExistence type="predicted"/>
<accession>A0ABQ2K076</accession>
<evidence type="ECO:0000313" key="1">
    <source>
        <dbReference type="EMBL" id="GGN60896.1"/>
    </source>
</evidence>
<comment type="caution">
    <text evidence="1">The sequence shown here is derived from an EMBL/GenBank/DDBJ whole genome shotgun (WGS) entry which is preliminary data.</text>
</comment>
<dbReference type="EMBL" id="BMND01000039">
    <property type="protein sequence ID" value="GGN60896.1"/>
    <property type="molecule type" value="Genomic_DNA"/>
</dbReference>
<reference evidence="2" key="1">
    <citation type="journal article" date="2019" name="Int. J. Syst. Evol. Microbiol.">
        <title>The Global Catalogue of Microorganisms (GCM) 10K type strain sequencing project: providing services to taxonomists for standard genome sequencing and annotation.</title>
        <authorList>
            <consortium name="The Broad Institute Genomics Platform"/>
            <consortium name="The Broad Institute Genome Sequencing Center for Infectious Disease"/>
            <person name="Wu L."/>
            <person name="Ma J."/>
        </authorList>
    </citation>
    <scope>NUCLEOTIDE SEQUENCE [LARGE SCALE GENOMIC DNA]</scope>
    <source>
        <strain evidence="2">CGMCC 4.7323</strain>
    </source>
</reference>
<evidence type="ECO:0000313" key="2">
    <source>
        <dbReference type="Proteomes" id="UP000600080"/>
    </source>
</evidence>
<dbReference type="Proteomes" id="UP000600080">
    <property type="component" value="Unassembled WGS sequence"/>
</dbReference>
<gene>
    <name evidence="1" type="ORF">GCM10012285_59410</name>
</gene>
<organism evidence="1 2">
    <name type="scientific">Streptomyces kronopolitis</name>
    <dbReference type="NCBI Taxonomy" id="1612435"/>
    <lineage>
        <taxon>Bacteria</taxon>
        <taxon>Bacillati</taxon>
        <taxon>Actinomycetota</taxon>
        <taxon>Actinomycetes</taxon>
        <taxon>Kitasatosporales</taxon>
        <taxon>Streptomycetaceae</taxon>
        <taxon>Streptomyces</taxon>
    </lineage>
</organism>
<protein>
    <submittedName>
        <fullName evidence="1">Uncharacterized protein</fullName>
    </submittedName>
</protein>